<organism evidence="1 2">
    <name type="scientific">Shouchella clausii</name>
    <name type="common">Alkalihalobacillus clausii</name>
    <dbReference type="NCBI Taxonomy" id="79880"/>
    <lineage>
        <taxon>Bacteria</taxon>
        <taxon>Bacillati</taxon>
        <taxon>Bacillota</taxon>
        <taxon>Bacilli</taxon>
        <taxon>Bacillales</taxon>
        <taxon>Bacillaceae</taxon>
        <taxon>Shouchella</taxon>
    </lineage>
</organism>
<accession>A0A268P0A6</accession>
<gene>
    <name evidence="1" type="ORF">CHH72_10090</name>
</gene>
<dbReference type="Proteomes" id="UP000216207">
    <property type="component" value="Unassembled WGS sequence"/>
</dbReference>
<evidence type="ECO:0000313" key="1">
    <source>
        <dbReference type="EMBL" id="PAE88720.1"/>
    </source>
</evidence>
<sequence>MSTTSHQFEEAFSSTNLDEIDEISAFSNYDQLGPWQIHGQFTYREDVGTYSASAIAGIIVGLWKIPFSVGYALGVAIDGYGQDTVWLENIVHVKNIKGTKLIRGEQQLISAFADSGKKYKIGKSQTYENYTSGWGPND</sequence>
<dbReference type="AlphaFoldDB" id="A0A268P0A6"/>
<protein>
    <submittedName>
        <fullName evidence="1">Uncharacterized protein</fullName>
    </submittedName>
</protein>
<comment type="caution">
    <text evidence="1">The sequence shown here is derived from an EMBL/GenBank/DDBJ whole genome shotgun (WGS) entry which is preliminary data.</text>
</comment>
<dbReference type="EMBL" id="NPCC01000012">
    <property type="protein sequence ID" value="PAE88720.1"/>
    <property type="molecule type" value="Genomic_DNA"/>
</dbReference>
<proteinExistence type="predicted"/>
<dbReference type="RefSeq" id="WP_095326553.1">
    <property type="nucleotide sequence ID" value="NZ_NPCC01000012.1"/>
</dbReference>
<evidence type="ECO:0000313" key="2">
    <source>
        <dbReference type="Proteomes" id="UP000216207"/>
    </source>
</evidence>
<reference evidence="1 2" key="1">
    <citation type="submission" date="2017-07" db="EMBL/GenBank/DDBJ databases">
        <title>Isolation and whole genome analysis of endospore-forming bacteria from heroin.</title>
        <authorList>
            <person name="Kalinowski J."/>
            <person name="Ahrens B."/>
            <person name="Al-Dilaimi A."/>
            <person name="Winkler A."/>
            <person name="Wibberg D."/>
            <person name="Schleenbecker U."/>
            <person name="Ruckert C."/>
            <person name="Wolfel R."/>
            <person name="Grass G."/>
        </authorList>
    </citation>
    <scope>NUCLEOTIDE SEQUENCE [LARGE SCALE GENOMIC DNA]</scope>
    <source>
        <strain evidence="1 2">7539</strain>
    </source>
</reference>
<name>A0A268P0A6_SHOCL</name>